<evidence type="ECO:0000256" key="8">
    <source>
        <dbReference type="ARBA" id="ARBA00022729"/>
    </source>
</evidence>
<keyword evidence="11" id="KW-0378">Hydrolase</keyword>
<dbReference type="InterPro" id="IPR041489">
    <property type="entry name" value="PDZ_6"/>
</dbReference>
<dbReference type="GO" id="GO:0006508">
    <property type="term" value="P:proteolysis"/>
    <property type="evidence" value="ECO:0007669"/>
    <property type="project" value="UniProtKB-KW"/>
</dbReference>
<dbReference type="Pfam" id="PF13180">
    <property type="entry name" value="PDZ_2"/>
    <property type="match status" value="1"/>
</dbReference>
<comment type="subcellular location">
    <subcellularLocation>
        <location evidence="3">Periplasm</location>
    </subcellularLocation>
</comment>
<feature type="binding site" evidence="16">
    <location>
        <position position="165"/>
    </location>
    <ligand>
        <name>substrate</name>
    </ligand>
</feature>
<dbReference type="PANTHER" id="PTHR22939:SF130">
    <property type="entry name" value="PERIPLASMIC SERINE ENDOPROTEASE DEGP-LIKE-RELATED"/>
    <property type="match status" value="1"/>
</dbReference>
<keyword evidence="7 19" id="KW-0645">Protease</keyword>
<keyword evidence="20" id="KW-1185">Reference proteome</keyword>
<comment type="function">
    <text evidence="2">Might be efficient in the degradation of transiently denatured and unfolded proteins which accumulate in the periplasm following stress conditions.</text>
</comment>
<accession>A0A3N0VLY5</accession>
<evidence type="ECO:0000256" key="1">
    <source>
        <dbReference type="ARBA" id="ARBA00001772"/>
    </source>
</evidence>
<dbReference type="GO" id="GO:0004252">
    <property type="term" value="F:serine-type endopeptidase activity"/>
    <property type="evidence" value="ECO:0007669"/>
    <property type="project" value="InterPro"/>
</dbReference>
<feature type="domain" description="PDZ" evidence="18">
    <location>
        <begin position="390"/>
        <end position="475"/>
    </location>
</feature>
<dbReference type="PROSITE" id="PS50106">
    <property type="entry name" value="PDZ"/>
    <property type="match status" value="2"/>
</dbReference>
<dbReference type="FunFam" id="2.40.10.120:FF:000007">
    <property type="entry name" value="Periplasmic serine endoprotease DegP-like"/>
    <property type="match status" value="1"/>
</dbReference>
<comment type="caution">
    <text evidence="19">The sequence shown here is derived from an EMBL/GenBank/DDBJ whole genome shotgun (WGS) entry which is preliminary data.</text>
</comment>
<dbReference type="AlphaFoldDB" id="A0A3N0VLY5"/>
<evidence type="ECO:0000313" key="19">
    <source>
        <dbReference type="EMBL" id="ROH93803.1"/>
    </source>
</evidence>
<evidence type="ECO:0000256" key="7">
    <source>
        <dbReference type="ARBA" id="ARBA00022670"/>
    </source>
</evidence>
<comment type="similarity">
    <text evidence="4">Belongs to the peptidase S1C family.</text>
</comment>
<keyword evidence="13" id="KW-0346">Stress response</keyword>
<evidence type="ECO:0000313" key="20">
    <source>
        <dbReference type="Proteomes" id="UP000282106"/>
    </source>
</evidence>
<dbReference type="CDD" id="cd10839">
    <property type="entry name" value="cpPDZ1_DegP-like"/>
    <property type="match status" value="1"/>
</dbReference>
<comment type="catalytic activity">
    <reaction evidence="1">
        <text>Acts on substrates that are at least partially unfolded. The cleavage site P1 residue is normally between a pair of hydrophobic residues, such as Val-|-Val.</text>
        <dbReference type="EC" id="3.4.21.107"/>
    </reaction>
</comment>
<evidence type="ECO:0000256" key="4">
    <source>
        <dbReference type="ARBA" id="ARBA00010541"/>
    </source>
</evidence>
<feature type="active site" description="Charge relay system" evidence="15">
    <location>
        <position position="135"/>
    </location>
</feature>
<gene>
    <name evidence="19" type="ORF">ED208_00520</name>
</gene>
<evidence type="ECO:0000256" key="6">
    <source>
        <dbReference type="ARBA" id="ARBA00013958"/>
    </source>
</evidence>
<dbReference type="InterPro" id="IPR009003">
    <property type="entry name" value="Peptidase_S1_PA"/>
</dbReference>
<evidence type="ECO:0000256" key="17">
    <source>
        <dbReference type="SAM" id="SignalP"/>
    </source>
</evidence>
<dbReference type="FunFam" id="2.30.42.10:FF:000037">
    <property type="entry name" value="Periplasmic serine endoprotease DegP-like"/>
    <property type="match status" value="1"/>
</dbReference>
<proteinExistence type="inferred from homology"/>
<dbReference type="Pfam" id="PF17820">
    <property type="entry name" value="PDZ_6"/>
    <property type="match status" value="1"/>
</dbReference>
<reference evidence="19 20" key="1">
    <citation type="submission" date="2018-10" db="EMBL/GenBank/DDBJ databases">
        <authorList>
            <person name="Chen W.-M."/>
        </authorList>
    </citation>
    <scope>NUCLEOTIDE SEQUENCE [LARGE SCALE GENOMIC DNA]</scope>
    <source>
        <strain evidence="19 20">THS-13</strain>
    </source>
</reference>
<keyword evidence="9" id="KW-0677">Repeat</keyword>
<dbReference type="EMBL" id="RJVO01000001">
    <property type="protein sequence ID" value="ROH93803.1"/>
    <property type="molecule type" value="Genomic_DNA"/>
</dbReference>
<evidence type="ECO:0000256" key="10">
    <source>
        <dbReference type="ARBA" id="ARBA00022764"/>
    </source>
</evidence>
<dbReference type="EC" id="3.4.21.107" evidence="5"/>
<dbReference type="InterPro" id="IPR001478">
    <property type="entry name" value="PDZ"/>
</dbReference>
<dbReference type="Pfam" id="PF13365">
    <property type="entry name" value="Trypsin_2"/>
    <property type="match status" value="1"/>
</dbReference>
<evidence type="ECO:0000256" key="2">
    <source>
        <dbReference type="ARBA" id="ARBA00002610"/>
    </source>
</evidence>
<feature type="domain" description="PDZ" evidence="18">
    <location>
        <begin position="277"/>
        <end position="373"/>
    </location>
</feature>
<feature type="active site" description="Charge relay system" evidence="15">
    <location>
        <position position="165"/>
    </location>
</feature>
<dbReference type="SUPFAM" id="SSF50156">
    <property type="entry name" value="PDZ domain-like"/>
    <property type="match status" value="2"/>
</dbReference>
<name>A0A3N0VLY5_9GAMM</name>
<dbReference type="InterPro" id="IPR001940">
    <property type="entry name" value="Peptidase_S1C"/>
</dbReference>
<evidence type="ECO:0000256" key="15">
    <source>
        <dbReference type="PIRSR" id="PIRSR611782-1"/>
    </source>
</evidence>
<dbReference type="SMART" id="SM00228">
    <property type="entry name" value="PDZ"/>
    <property type="match status" value="2"/>
</dbReference>
<dbReference type="PRINTS" id="PR00834">
    <property type="entry name" value="PROTEASES2C"/>
</dbReference>
<feature type="active site" description="Charge relay system" evidence="15">
    <location>
        <position position="238"/>
    </location>
</feature>
<dbReference type="PANTHER" id="PTHR22939">
    <property type="entry name" value="SERINE PROTEASE FAMILY S1C HTRA-RELATED"/>
    <property type="match status" value="1"/>
</dbReference>
<feature type="binding site" evidence="16">
    <location>
        <position position="135"/>
    </location>
    <ligand>
        <name>substrate</name>
    </ligand>
</feature>
<organism evidence="19 20">
    <name type="scientific">Stagnimonas aquatica</name>
    <dbReference type="NCBI Taxonomy" id="2689987"/>
    <lineage>
        <taxon>Bacteria</taxon>
        <taxon>Pseudomonadati</taxon>
        <taxon>Pseudomonadota</taxon>
        <taxon>Gammaproteobacteria</taxon>
        <taxon>Nevskiales</taxon>
        <taxon>Nevskiaceae</taxon>
        <taxon>Stagnimonas</taxon>
    </lineage>
</organism>
<evidence type="ECO:0000256" key="13">
    <source>
        <dbReference type="ARBA" id="ARBA00023016"/>
    </source>
</evidence>
<dbReference type="Proteomes" id="UP000282106">
    <property type="component" value="Unassembled WGS sequence"/>
</dbReference>
<evidence type="ECO:0000256" key="16">
    <source>
        <dbReference type="PIRSR" id="PIRSR611782-2"/>
    </source>
</evidence>
<sequence length="485" mass="49581">MAAAALGAALAAPVGAVLALGFHSHAEAAMPTAGTLPSLTSSTPQMVVPNFAALVKQYGPAVVNITTKETVKTSSRAPQGLPPGFGEGDDPLSQFFGFGQMPRWRGQGGVPGQLLRGEGSGFIVGSNGVILTNAHVVADAKEVTVKLVDRREFTAKVIGQDETSDVAVLKIDAKDLPTVKLGNPDNVAVGEWVVAIGAPFGFENSVTQGIVSAKGRTLPDGSYVPFLQTDVAINPGNSGGPLFNLNGEVIGINSQIYTRSGGYQGVSFAIPIDVAMNVSQQLQTSGHVARGRIGVTVQPLDGQLAQSFGLTKPEGALVAQVQKDSPGAEAGLKSGDVILSFNGTDIHESSELPAQVARLAPGTKAKLGIWRDGKAKEVVVQLADMGAQEVASADSAAAGKLGLSVRPLTKDEQKQIESEGGLLVQDVAGAAAEAGIQPGDVVLAANGKAVGSAADLKAITDHAAKHLALLVQRGEARLFVPVDLG</sequence>
<dbReference type="Gene3D" id="2.30.42.10">
    <property type="match status" value="2"/>
</dbReference>
<evidence type="ECO:0000256" key="3">
    <source>
        <dbReference type="ARBA" id="ARBA00004418"/>
    </source>
</evidence>
<protein>
    <recommendedName>
        <fullName evidence="6">Probable periplasmic serine endoprotease DegP-like</fullName>
        <ecNumber evidence="5">3.4.21.107</ecNumber>
    </recommendedName>
    <alternativeName>
        <fullName evidence="14">Protease Do</fullName>
    </alternativeName>
</protein>
<evidence type="ECO:0000256" key="9">
    <source>
        <dbReference type="ARBA" id="ARBA00022737"/>
    </source>
</evidence>
<keyword evidence="12" id="KW-0720">Serine protease</keyword>
<feature type="signal peptide" evidence="17">
    <location>
        <begin position="1"/>
        <end position="28"/>
    </location>
</feature>
<feature type="chain" id="PRO_5038612377" description="Probable periplasmic serine endoprotease DegP-like" evidence="17">
    <location>
        <begin position="29"/>
        <end position="485"/>
    </location>
</feature>
<dbReference type="InterPro" id="IPR011782">
    <property type="entry name" value="Pept_S1C_Do"/>
</dbReference>
<evidence type="ECO:0000256" key="11">
    <source>
        <dbReference type="ARBA" id="ARBA00022801"/>
    </source>
</evidence>
<evidence type="ECO:0000259" key="18">
    <source>
        <dbReference type="PROSITE" id="PS50106"/>
    </source>
</evidence>
<keyword evidence="10" id="KW-0574">Periplasm</keyword>
<evidence type="ECO:0000256" key="14">
    <source>
        <dbReference type="ARBA" id="ARBA00032850"/>
    </source>
</evidence>
<evidence type="ECO:0000256" key="12">
    <source>
        <dbReference type="ARBA" id="ARBA00022825"/>
    </source>
</evidence>
<dbReference type="NCBIfam" id="TIGR02037">
    <property type="entry name" value="degP_htrA_DO"/>
    <property type="match status" value="1"/>
</dbReference>
<keyword evidence="8 17" id="KW-0732">Signal</keyword>
<dbReference type="SUPFAM" id="SSF50494">
    <property type="entry name" value="Trypsin-like serine proteases"/>
    <property type="match status" value="1"/>
</dbReference>
<evidence type="ECO:0000256" key="5">
    <source>
        <dbReference type="ARBA" id="ARBA00013035"/>
    </source>
</evidence>
<dbReference type="GO" id="GO:0042597">
    <property type="term" value="C:periplasmic space"/>
    <property type="evidence" value="ECO:0007669"/>
    <property type="project" value="UniProtKB-SubCell"/>
</dbReference>
<dbReference type="InterPro" id="IPR036034">
    <property type="entry name" value="PDZ_sf"/>
</dbReference>
<feature type="binding site" evidence="16">
    <location>
        <begin position="236"/>
        <end position="238"/>
    </location>
    <ligand>
        <name>substrate</name>
    </ligand>
</feature>
<dbReference type="Gene3D" id="2.40.10.120">
    <property type="match status" value="1"/>
</dbReference>
<dbReference type="InParanoid" id="A0A3N0VLY5"/>